<accession>Q8S633</accession>
<evidence type="ECO:0000256" key="1">
    <source>
        <dbReference type="SAM" id="MobiDB-lite"/>
    </source>
</evidence>
<proteinExistence type="predicted"/>
<organism evidence="2 3">
    <name type="scientific">Oryza sativa subsp. japonica</name>
    <name type="common">Rice</name>
    <dbReference type="NCBI Taxonomy" id="39947"/>
    <lineage>
        <taxon>Eukaryota</taxon>
        <taxon>Viridiplantae</taxon>
        <taxon>Streptophyta</taxon>
        <taxon>Embryophyta</taxon>
        <taxon>Tracheophyta</taxon>
        <taxon>Spermatophyta</taxon>
        <taxon>Magnoliopsida</taxon>
        <taxon>Liliopsida</taxon>
        <taxon>Poales</taxon>
        <taxon>Poaceae</taxon>
        <taxon>BOP clade</taxon>
        <taxon>Oryzoideae</taxon>
        <taxon>Oryzeae</taxon>
        <taxon>Oryzinae</taxon>
        <taxon>Oryza</taxon>
        <taxon>Oryza sativa</taxon>
    </lineage>
</organism>
<protein>
    <submittedName>
        <fullName evidence="2">Uncharacterized protein</fullName>
    </submittedName>
</protein>
<dbReference type="Proteomes" id="UP000000763">
    <property type="component" value="Chromosome 10"/>
</dbReference>
<dbReference type="AlphaFoldDB" id="Q8S633"/>
<evidence type="ECO:0000313" key="2">
    <source>
        <dbReference type="EMBL" id="AAL86500.1"/>
    </source>
</evidence>
<reference evidence="3" key="2">
    <citation type="journal article" date="2008" name="Nucleic Acids Res.">
        <title>The rice annotation project database (RAP-DB): 2008 update.</title>
        <authorList>
            <consortium name="The rice annotation project (RAP)"/>
        </authorList>
    </citation>
    <scope>GENOME REANNOTATION</scope>
    <source>
        <strain evidence="3">cv. Nipponbare</strain>
    </source>
</reference>
<feature type="compositionally biased region" description="Basic and acidic residues" evidence="1">
    <location>
        <begin position="62"/>
        <end position="72"/>
    </location>
</feature>
<reference evidence="3" key="1">
    <citation type="journal article" date="2005" name="Nature">
        <title>The map-based sequence of the rice genome.</title>
        <authorList>
            <consortium name="International rice genome sequencing project (IRGSP)"/>
            <person name="Matsumoto T."/>
            <person name="Wu J."/>
            <person name="Kanamori H."/>
            <person name="Katayose Y."/>
            <person name="Fujisawa M."/>
            <person name="Namiki N."/>
            <person name="Mizuno H."/>
            <person name="Yamamoto K."/>
            <person name="Antonio B.A."/>
            <person name="Baba T."/>
            <person name="Sakata K."/>
            <person name="Nagamura Y."/>
            <person name="Aoki H."/>
            <person name="Arikawa K."/>
            <person name="Arita K."/>
            <person name="Bito T."/>
            <person name="Chiden Y."/>
            <person name="Fujitsuka N."/>
            <person name="Fukunaka R."/>
            <person name="Hamada M."/>
            <person name="Harada C."/>
            <person name="Hayashi A."/>
            <person name="Hijishita S."/>
            <person name="Honda M."/>
            <person name="Hosokawa S."/>
            <person name="Ichikawa Y."/>
            <person name="Idonuma A."/>
            <person name="Iijima M."/>
            <person name="Ikeda M."/>
            <person name="Ikeno M."/>
            <person name="Ito K."/>
            <person name="Ito S."/>
            <person name="Ito T."/>
            <person name="Ito Y."/>
            <person name="Ito Y."/>
            <person name="Iwabuchi A."/>
            <person name="Kamiya K."/>
            <person name="Karasawa W."/>
            <person name="Kurita K."/>
            <person name="Katagiri S."/>
            <person name="Kikuta A."/>
            <person name="Kobayashi H."/>
            <person name="Kobayashi N."/>
            <person name="Machita K."/>
            <person name="Maehara T."/>
            <person name="Masukawa M."/>
            <person name="Mizubayashi T."/>
            <person name="Mukai Y."/>
            <person name="Nagasaki H."/>
            <person name="Nagata Y."/>
            <person name="Naito S."/>
            <person name="Nakashima M."/>
            <person name="Nakama Y."/>
            <person name="Nakamichi Y."/>
            <person name="Nakamura M."/>
            <person name="Meguro A."/>
            <person name="Negishi M."/>
            <person name="Ohta I."/>
            <person name="Ohta T."/>
            <person name="Okamoto M."/>
            <person name="Ono N."/>
            <person name="Saji S."/>
            <person name="Sakaguchi M."/>
            <person name="Sakai K."/>
            <person name="Shibata M."/>
            <person name="Shimokawa T."/>
            <person name="Song J."/>
            <person name="Takazaki Y."/>
            <person name="Terasawa K."/>
            <person name="Tsugane M."/>
            <person name="Tsuji K."/>
            <person name="Ueda S."/>
            <person name="Waki K."/>
            <person name="Yamagata H."/>
            <person name="Yamamoto M."/>
            <person name="Yamamoto S."/>
            <person name="Yamane H."/>
            <person name="Yoshiki S."/>
            <person name="Yoshihara R."/>
            <person name="Yukawa K."/>
            <person name="Zhong H."/>
            <person name="Yano M."/>
            <person name="Yuan Q."/>
            <person name="Ouyang S."/>
            <person name="Liu J."/>
            <person name="Jones K.M."/>
            <person name="Gansberger K."/>
            <person name="Moffat K."/>
            <person name="Hill J."/>
            <person name="Bera J."/>
            <person name="Fadrosh D."/>
            <person name="Jin S."/>
            <person name="Johri S."/>
            <person name="Kim M."/>
            <person name="Overton L."/>
            <person name="Reardon M."/>
            <person name="Tsitrin T."/>
            <person name="Vuong H."/>
            <person name="Weaver B."/>
            <person name="Ciecko A."/>
            <person name="Tallon L."/>
            <person name="Jackson J."/>
            <person name="Pai G."/>
            <person name="Aken S.V."/>
            <person name="Utterback T."/>
            <person name="Reidmuller S."/>
            <person name="Feldblyum T."/>
            <person name="Hsiao J."/>
            <person name="Zismann V."/>
            <person name="Iobst S."/>
            <person name="de Vazeille A.R."/>
            <person name="Buell C.R."/>
            <person name="Ying K."/>
            <person name="Li Y."/>
            <person name="Lu T."/>
            <person name="Huang Y."/>
            <person name="Zhao Q."/>
            <person name="Feng Q."/>
            <person name="Zhang L."/>
            <person name="Zhu J."/>
            <person name="Weng Q."/>
            <person name="Mu J."/>
            <person name="Lu Y."/>
            <person name="Fan D."/>
            <person name="Liu Y."/>
            <person name="Guan J."/>
            <person name="Zhang Y."/>
            <person name="Yu S."/>
            <person name="Liu X."/>
            <person name="Zhang Y."/>
            <person name="Hong G."/>
            <person name="Han B."/>
            <person name="Choisne N."/>
            <person name="Demange N."/>
            <person name="Orjeda G."/>
            <person name="Samain S."/>
            <person name="Cattolico L."/>
            <person name="Pelletier E."/>
            <person name="Couloux A."/>
            <person name="Segurens B."/>
            <person name="Wincker P."/>
            <person name="D'Hont A."/>
            <person name="Scarpelli C."/>
            <person name="Weissenbach J."/>
            <person name="Salanoubat M."/>
            <person name="Quetier F."/>
            <person name="Yu Y."/>
            <person name="Kim H.R."/>
            <person name="Rambo T."/>
            <person name="Currie J."/>
            <person name="Collura K."/>
            <person name="Luo M."/>
            <person name="Yang T."/>
            <person name="Ammiraju J.S.S."/>
            <person name="Engler F."/>
            <person name="Soderlund C."/>
            <person name="Wing R.A."/>
            <person name="Palmer L.E."/>
            <person name="de la Bastide M."/>
            <person name="Spiegel L."/>
            <person name="Nascimento L."/>
            <person name="Zutavern T."/>
            <person name="O'Shaughnessy A."/>
            <person name="Dike S."/>
            <person name="Dedhia N."/>
            <person name="Preston R."/>
            <person name="Balija V."/>
            <person name="McCombie W.R."/>
            <person name="Chow T."/>
            <person name="Chen H."/>
            <person name="Chung M."/>
            <person name="Chen C."/>
            <person name="Shaw J."/>
            <person name="Wu H."/>
            <person name="Hsiao K."/>
            <person name="Chao Y."/>
            <person name="Chu M."/>
            <person name="Cheng C."/>
            <person name="Hour A."/>
            <person name="Lee P."/>
            <person name="Lin S."/>
            <person name="Lin Y."/>
            <person name="Liou J."/>
            <person name="Liu S."/>
            <person name="Hsing Y."/>
            <person name="Raghuvanshi S."/>
            <person name="Mohanty A."/>
            <person name="Bharti A.K."/>
            <person name="Gaur A."/>
            <person name="Gupta V."/>
            <person name="Kumar D."/>
            <person name="Ravi V."/>
            <person name="Vij S."/>
            <person name="Kapur A."/>
            <person name="Khurana P."/>
            <person name="Khurana P."/>
            <person name="Khurana J.P."/>
            <person name="Tyagi A.K."/>
            <person name="Gaikwad K."/>
            <person name="Singh A."/>
            <person name="Dalal V."/>
            <person name="Srivastava S."/>
            <person name="Dixit A."/>
            <person name="Pal A.K."/>
            <person name="Ghazi I.A."/>
            <person name="Yadav M."/>
            <person name="Pandit A."/>
            <person name="Bhargava A."/>
            <person name="Sureshbabu K."/>
            <person name="Batra K."/>
            <person name="Sharma T.R."/>
            <person name="Mohapatra T."/>
            <person name="Singh N.K."/>
            <person name="Messing J."/>
            <person name="Nelson A.B."/>
            <person name="Fuks G."/>
            <person name="Kavchok S."/>
            <person name="Keizer G."/>
            <person name="Linton E."/>
            <person name="Llaca V."/>
            <person name="Song R."/>
            <person name="Tanyolac B."/>
            <person name="Young S."/>
            <person name="Ho-Il K."/>
            <person name="Hahn J.H."/>
            <person name="Sangsakoo G."/>
            <person name="Vanavichit A."/>
            <person name="de Mattos Luiz.A.T."/>
            <person name="Zimmer P.D."/>
            <person name="Malone G."/>
            <person name="Dellagostin O."/>
            <person name="de Oliveira A.C."/>
            <person name="Bevan M."/>
            <person name="Bancroft I."/>
            <person name="Minx P."/>
            <person name="Cordum H."/>
            <person name="Wilson R."/>
            <person name="Cheng Z."/>
            <person name="Jin W."/>
            <person name="Jiang J."/>
            <person name="Leong S.A."/>
            <person name="Iwama H."/>
            <person name="Gojobori T."/>
            <person name="Itoh T."/>
            <person name="Niimura Y."/>
            <person name="Fujii Y."/>
            <person name="Habara T."/>
            <person name="Sakai H."/>
            <person name="Sato Y."/>
            <person name="Wilson G."/>
            <person name="Kumar K."/>
            <person name="McCouch S."/>
            <person name="Juretic N."/>
            <person name="Hoen D."/>
            <person name="Wright S."/>
            <person name="Bruskiewich R."/>
            <person name="Bureau T."/>
            <person name="Miyao A."/>
            <person name="Hirochika H."/>
            <person name="Nishikawa T."/>
            <person name="Kadowaki K."/>
            <person name="Sugiura M."/>
            <person name="Burr B."/>
            <person name="Sasaki T."/>
        </authorList>
    </citation>
    <scope>NUCLEOTIDE SEQUENCE [LARGE SCALE GENOMIC DNA]</scope>
    <source>
        <strain evidence="3">cv. Nipponbare</strain>
    </source>
</reference>
<feature type="region of interest" description="Disordered" evidence="1">
    <location>
        <begin position="55"/>
        <end position="77"/>
    </location>
</feature>
<dbReference type="EMBL" id="AC099040">
    <property type="protein sequence ID" value="AAL86500.1"/>
    <property type="molecule type" value="Genomic_DNA"/>
</dbReference>
<name>Q8S633_ORYSJ</name>
<sequence length="215" mass="24646">MGDRPENSSWVHTSEDKVCLKYLCWFVRAMCWFVRAIYEPMKAARYGFQRHPSSLIPQKKGRQQEKSSHHEGQLPTSNPSLFKELSLEHPLPAASIPALLPLARWVAAVQLVVLSVAALPDPGNKVPLNCFHGEPSRRTDVREQLLLASDHQTPICRRCCPSSRKIVRSLKLTWVVPIWAVLVSRMKLLMPYRTILSPLPSSRRFFTRSSRHFRV</sequence>
<evidence type="ECO:0000313" key="3">
    <source>
        <dbReference type="Proteomes" id="UP000000763"/>
    </source>
</evidence>
<gene>
    <name evidence="2" type="primary">OSJNBa0004P12.13</name>
</gene>